<dbReference type="GO" id="GO:0005525">
    <property type="term" value="F:GTP binding"/>
    <property type="evidence" value="ECO:0007669"/>
    <property type="project" value="UniProtKB-KW"/>
</dbReference>
<dbReference type="Pfam" id="PF00009">
    <property type="entry name" value="GTP_EFTU"/>
    <property type="match status" value="1"/>
</dbReference>
<comment type="similarity">
    <text evidence="1">Belongs to the TRAFAC class translation factor GTPase superfamily. Classic translation factor GTPase family. IF-2 subfamily.</text>
</comment>
<evidence type="ECO:0000313" key="7">
    <source>
        <dbReference type="EMBL" id="SVB00338.1"/>
    </source>
</evidence>
<proteinExistence type="inferred from homology"/>
<dbReference type="FunFam" id="2.40.30.10:FF:000007">
    <property type="entry name" value="Translation initiation factor IF-2"/>
    <property type="match status" value="1"/>
</dbReference>
<evidence type="ECO:0000256" key="5">
    <source>
        <dbReference type="ARBA" id="ARBA00023134"/>
    </source>
</evidence>
<dbReference type="FunFam" id="3.40.50.300:FF:000019">
    <property type="entry name" value="Translation initiation factor IF-2"/>
    <property type="match status" value="1"/>
</dbReference>
<dbReference type="InterPro" id="IPR044145">
    <property type="entry name" value="IF2_II"/>
</dbReference>
<evidence type="ECO:0000256" key="4">
    <source>
        <dbReference type="ARBA" id="ARBA00022917"/>
    </source>
</evidence>
<dbReference type="PANTHER" id="PTHR43381">
    <property type="entry name" value="TRANSLATION INITIATION FACTOR IF-2-RELATED"/>
    <property type="match status" value="1"/>
</dbReference>
<dbReference type="InterPro" id="IPR015760">
    <property type="entry name" value="TIF_IF2"/>
</dbReference>
<sequence length="366" mass="39339">MTSDSQDTTTRRVKKIDIPPVISVSDLADNMEVNPVEVVKGLMRGGYMFAINDVIDRDIASIVVQLFGFQANEIEDESSGPASLTVDKDSENPDLLETRPPVVTILGHVDHGKTTLLDSIRKTNVVDGEAGGITQHIAAYQIESEGGLITFLDTPGHEAFTAMRARGAQVTDLAILVVAADDGVMPQTIEAIDHARAANVPIIIAVTKTDLPSANIDNVYRQLSEHELLVEPWGGDIIAVPLSGLSGEGVPELIENIHLVAEISEFKANPKRDARGVVVEARLERNRGTLATVLVQTGTLHQGEIVVMGEVYGKIRAIFDDKGNRIKEAGPSAPVEIMGLSEVPEAGTILNVAATEKEARRIVDER</sequence>
<organism evidence="7">
    <name type="scientific">marine metagenome</name>
    <dbReference type="NCBI Taxonomy" id="408172"/>
    <lineage>
        <taxon>unclassified sequences</taxon>
        <taxon>metagenomes</taxon>
        <taxon>ecological metagenomes</taxon>
    </lineage>
</organism>
<dbReference type="InterPro" id="IPR005225">
    <property type="entry name" value="Small_GTP-bd"/>
</dbReference>
<dbReference type="InterPro" id="IPR000795">
    <property type="entry name" value="T_Tr_GTP-bd_dom"/>
</dbReference>
<dbReference type="GO" id="GO:0005737">
    <property type="term" value="C:cytoplasm"/>
    <property type="evidence" value="ECO:0007669"/>
    <property type="project" value="TreeGrafter"/>
</dbReference>
<dbReference type="NCBIfam" id="TIGR00487">
    <property type="entry name" value="IF-2"/>
    <property type="match status" value="1"/>
</dbReference>
<keyword evidence="4" id="KW-0648">Protein biosynthesis</keyword>
<dbReference type="NCBIfam" id="TIGR00231">
    <property type="entry name" value="small_GTP"/>
    <property type="match status" value="1"/>
</dbReference>
<keyword evidence="3" id="KW-0547">Nucleotide-binding</keyword>
<dbReference type="Gene3D" id="3.40.50.300">
    <property type="entry name" value="P-loop containing nucleotide triphosphate hydrolases"/>
    <property type="match status" value="1"/>
</dbReference>
<name>A0A382AFR0_9ZZZZ</name>
<keyword evidence="5" id="KW-0342">GTP-binding</keyword>
<dbReference type="InterPro" id="IPR009000">
    <property type="entry name" value="Transl_B-barrel_sf"/>
</dbReference>
<keyword evidence="2" id="KW-0396">Initiation factor</keyword>
<dbReference type="CDD" id="cd01887">
    <property type="entry name" value="IF2_eIF5B"/>
    <property type="match status" value="1"/>
</dbReference>
<feature type="domain" description="Tr-type G" evidence="6">
    <location>
        <begin position="98"/>
        <end position="265"/>
    </location>
</feature>
<dbReference type="Pfam" id="PF22042">
    <property type="entry name" value="EF-G_D2"/>
    <property type="match status" value="1"/>
</dbReference>
<evidence type="ECO:0000256" key="2">
    <source>
        <dbReference type="ARBA" id="ARBA00022540"/>
    </source>
</evidence>
<dbReference type="Gene3D" id="2.40.30.10">
    <property type="entry name" value="Translation factors"/>
    <property type="match status" value="1"/>
</dbReference>
<dbReference type="PANTHER" id="PTHR43381:SF5">
    <property type="entry name" value="TR-TYPE G DOMAIN-CONTAINING PROTEIN"/>
    <property type="match status" value="1"/>
</dbReference>
<reference evidence="7" key="1">
    <citation type="submission" date="2018-05" db="EMBL/GenBank/DDBJ databases">
        <authorList>
            <person name="Lanie J.A."/>
            <person name="Ng W.-L."/>
            <person name="Kazmierczak K.M."/>
            <person name="Andrzejewski T.M."/>
            <person name="Davidsen T.M."/>
            <person name="Wayne K.J."/>
            <person name="Tettelin H."/>
            <person name="Glass J.I."/>
            <person name="Rusch D."/>
            <person name="Podicherti R."/>
            <person name="Tsui H.-C.T."/>
            <person name="Winkler M.E."/>
        </authorList>
    </citation>
    <scope>NUCLEOTIDE SEQUENCE</scope>
</reference>
<dbReference type="InterPro" id="IPR027417">
    <property type="entry name" value="P-loop_NTPase"/>
</dbReference>
<dbReference type="SUPFAM" id="SSF50447">
    <property type="entry name" value="Translation proteins"/>
    <property type="match status" value="1"/>
</dbReference>
<evidence type="ECO:0000259" key="6">
    <source>
        <dbReference type="PROSITE" id="PS51722"/>
    </source>
</evidence>
<evidence type="ECO:0000256" key="1">
    <source>
        <dbReference type="ARBA" id="ARBA00007733"/>
    </source>
</evidence>
<dbReference type="InterPro" id="IPR000178">
    <property type="entry name" value="TF_IF2_bacterial-like"/>
</dbReference>
<dbReference type="CDD" id="cd03702">
    <property type="entry name" value="IF2_mtIF2_II"/>
    <property type="match status" value="1"/>
</dbReference>
<protein>
    <recommendedName>
        <fullName evidence="6">Tr-type G domain-containing protein</fullName>
    </recommendedName>
</protein>
<gene>
    <name evidence="7" type="ORF">METZ01_LOCUS153192</name>
</gene>
<dbReference type="PROSITE" id="PS51722">
    <property type="entry name" value="G_TR_2"/>
    <property type="match status" value="1"/>
</dbReference>
<dbReference type="GO" id="GO:0003743">
    <property type="term" value="F:translation initiation factor activity"/>
    <property type="evidence" value="ECO:0007669"/>
    <property type="project" value="UniProtKB-KW"/>
</dbReference>
<dbReference type="InterPro" id="IPR053905">
    <property type="entry name" value="EF-G-like_DII"/>
</dbReference>
<dbReference type="SUPFAM" id="SSF52540">
    <property type="entry name" value="P-loop containing nucleoside triphosphate hydrolases"/>
    <property type="match status" value="1"/>
</dbReference>
<dbReference type="EMBL" id="UINC01025200">
    <property type="protein sequence ID" value="SVB00338.1"/>
    <property type="molecule type" value="Genomic_DNA"/>
</dbReference>
<accession>A0A382AFR0</accession>
<dbReference type="GO" id="GO:0003924">
    <property type="term" value="F:GTPase activity"/>
    <property type="evidence" value="ECO:0007669"/>
    <property type="project" value="InterPro"/>
</dbReference>
<evidence type="ECO:0000256" key="3">
    <source>
        <dbReference type="ARBA" id="ARBA00022741"/>
    </source>
</evidence>
<dbReference type="AlphaFoldDB" id="A0A382AFR0"/>
<feature type="non-terminal residue" evidence="7">
    <location>
        <position position="366"/>
    </location>
</feature>